<dbReference type="EMBL" id="JAAAHY010000062">
    <property type="protein sequence ID" value="KAF9967708.1"/>
    <property type="molecule type" value="Genomic_DNA"/>
</dbReference>
<dbReference type="GO" id="GO:0016020">
    <property type="term" value="C:membrane"/>
    <property type="evidence" value="ECO:0007669"/>
    <property type="project" value="TreeGrafter"/>
</dbReference>
<dbReference type="GO" id="GO:0005509">
    <property type="term" value="F:calcium ion binding"/>
    <property type="evidence" value="ECO:0007669"/>
    <property type="project" value="TreeGrafter"/>
</dbReference>
<feature type="domain" description="C2" evidence="3">
    <location>
        <begin position="1"/>
        <end position="109"/>
    </location>
</feature>
<dbReference type="OrthoDB" id="270970at2759"/>
<evidence type="ECO:0000313" key="5">
    <source>
        <dbReference type="Proteomes" id="UP000738359"/>
    </source>
</evidence>
<sequence length="208" mass="23110">MLHSSAHGYNLECTAHKAYELDDVDRTGKNDAYCRISFDMKNWEKTVIKKGTTPDWQQILFLRDLKPEHEYVYVEVMDEETGSDEPIGFCAIPLDQIRNAQGQKFSGEFELWTCKSARKGKVCLTFRVIPLGEEPGSALTYEASTRLGVSKLDPEHEKRIKKLKLKEAAEDTAKLVGGFAAAGAALGGLFGGKKKTEGETTEATHAQH</sequence>
<gene>
    <name evidence="4" type="ORF">BGZ70_008540</name>
</gene>
<evidence type="ECO:0000313" key="4">
    <source>
        <dbReference type="EMBL" id="KAF9967708.1"/>
    </source>
</evidence>
<protein>
    <recommendedName>
        <fullName evidence="3">C2 domain-containing protein</fullName>
    </recommendedName>
</protein>
<dbReference type="PANTHER" id="PTHR45911:SF4">
    <property type="entry name" value="MULTIPLE C2 AND TRANSMEMBRANE DOMAIN-CONTAINING PROTEIN"/>
    <property type="match status" value="1"/>
</dbReference>
<dbReference type="SMART" id="SM00239">
    <property type="entry name" value="C2"/>
    <property type="match status" value="1"/>
</dbReference>
<dbReference type="PROSITE" id="PS50004">
    <property type="entry name" value="C2"/>
    <property type="match status" value="1"/>
</dbReference>
<evidence type="ECO:0000259" key="3">
    <source>
        <dbReference type="PROSITE" id="PS50004"/>
    </source>
</evidence>
<evidence type="ECO:0000256" key="2">
    <source>
        <dbReference type="ARBA" id="ARBA00022837"/>
    </source>
</evidence>
<keyword evidence="2" id="KW-0106">Calcium</keyword>
<reference evidence="4" key="1">
    <citation type="journal article" date="2020" name="Fungal Divers.">
        <title>Resolving the Mortierellaceae phylogeny through synthesis of multi-gene phylogenetics and phylogenomics.</title>
        <authorList>
            <person name="Vandepol N."/>
            <person name="Liber J."/>
            <person name="Desiro A."/>
            <person name="Na H."/>
            <person name="Kennedy M."/>
            <person name="Barry K."/>
            <person name="Grigoriev I.V."/>
            <person name="Miller A.N."/>
            <person name="O'Donnell K."/>
            <person name="Stajich J.E."/>
            <person name="Bonito G."/>
        </authorList>
    </citation>
    <scope>NUCLEOTIDE SEQUENCE</scope>
    <source>
        <strain evidence="4">CK1249</strain>
    </source>
</reference>
<keyword evidence="5" id="KW-1185">Reference proteome</keyword>
<evidence type="ECO:0000256" key="1">
    <source>
        <dbReference type="ARBA" id="ARBA00022723"/>
    </source>
</evidence>
<organism evidence="4 5">
    <name type="scientific">Mortierella alpina</name>
    <name type="common">Oleaginous fungus</name>
    <name type="synonym">Mortierella renispora</name>
    <dbReference type="NCBI Taxonomy" id="64518"/>
    <lineage>
        <taxon>Eukaryota</taxon>
        <taxon>Fungi</taxon>
        <taxon>Fungi incertae sedis</taxon>
        <taxon>Mucoromycota</taxon>
        <taxon>Mortierellomycotina</taxon>
        <taxon>Mortierellomycetes</taxon>
        <taxon>Mortierellales</taxon>
        <taxon>Mortierellaceae</taxon>
        <taxon>Mortierella</taxon>
    </lineage>
</organism>
<keyword evidence="1" id="KW-0479">Metal-binding</keyword>
<dbReference type="CDD" id="cd00030">
    <property type="entry name" value="C2"/>
    <property type="match status" value="1"/>
</dbReference>
<dbReference type="InterPro" id="IPR000008">
    <property type="entry name" value="C2_dom"/>
</dbReference>
<accession>A0A9P6JD56</accession>
<dbReference type="PANTHER" id="PTHR45911">
    <property type="entry name" value="C2 DOMAIN-CONTAINING PROTEIN"/>
    <property type="match status" value="1"/>
</dbReference>
<dbReference type="AlphaFoldDB" id="A0A9P6JD56"/>
<dbReference type="SUPFAM" id="SSF49562">
    <property type="entry name" value="C2 domain (Calcium/lipid-binding domain, CaLB)"/>
    <property type="match status" value="1"/>
</dbReference>
<dbReference type="Proteomes" id="UP000738359">
    <property type="component" value="Unassembled WGS sequence"/>
</dbReference>
<name>A0A9P6JD56_MORAP</name>
<dbReference type="Gene3D" id="2.60.40.150">
    <property type="entry name" value="C2 domain"/>
    <property type="match status" value="1"/>
</dbReference>
<dbReference type="InterPro" id="IPR035892">
    <property type="entry name" value="C2_domain_sf"/>
</dbReference>
<proteinExistence type="predicted"/>
<comment type="caution">
    <text evidence="4">The sequence shown here is derived from an EMBL/GenBank/DDBJ whole genome shotgun (WGS) entry which is preliminary data.</text>
</comment>
<dbReference type="Pfam" id="PF00168">
    <property type="entry name" value="C2"/>
    <property type="match status" value="1"/>
</dbReference>